<dbReference type="HOGENOM" id="CLU_3084644_0_0_6"/>
<evidence type="ECO:0000313" key="1">
    <source>
        <dbReference type="EMBL" id="EFE96728.1"/>
    </source>
</evidence>
<sequence length="52" mass="5338">MGAMDKSPAGPYGIVRCVGNGSGVNGKKFARQGNGNFSLTFIYSLVMTLPGA</sequence>
<organism evidence="1 2">
    <name type="scientific">Serratia odorifera DSM 4582</name>
    <dbReference type="NCBI Taxonomy" id="667129"/>
    <lineage>
        <taxon>Bacteria</taxon>
        <taxon>Pseudomonadati</taxon>
        <taxon>Pseudomonadota</taxon>
        <taxon>Gammaproteobacteria</taxon>
        <taxon>Enterobacterales</taxon>
        <taxon>Yersiniaceae</taxon>
        <taxon>Serratia</taxon>
    </lineage>
</organism>
<evidence type="ECO:0000313" key="2">
    <source>
        <dbReference type="Proteomes" id="UP000005723"/>
    </source>
</evidence>
<keyword evidence="2" id="KW-1185">Reference proteome</keyword>
<proteinExistence type="predicted"/>
<protein>
    <submittedName>
        <fullName evidence="1">Uncharacterized protein</fullName>
    </submittedName>
</protein>
<dbReference type="Proteomes" id="UP000005723">
    <property type="component" value="Unassembled WGS sequence"/>
</dbReference>
<reference evidence="1 2" key="1">
    <citation type="submission" date="2010-01" db="EMBL/GenBank/DDBJ databases">
        <authorList>
            <person name="Muzny D."/>
            <person name="Qin X."/>
            <person name="Deng J."/>
            <person name="Jiang H."/>
            <person name="Liu Y."/>
            <person name="Qu J."/>
            <person name="Song X.-Z."/>
            <person name="Zhang L."/>
            <person name="Thornton R."/>
            <person name="Coyle M."/>
            <person name="Francisco L."/>
            <person name="Jackson L."/>
            <person name="Javaid M."/>
            <person name="Korchina V."/>
            <person name="Kovar C."/>
            <person name="Mata R."/>
            <person name="Mathew T."/>
            <person name="Ngo R."/>
            <person name="Nguyen L."/>
            <person name="Nguyen N."/>
            <person name="Okwuonu G."/>
            <person name="Ongeri F."/>
            <person name="Pham C."/>
            <person name="Simmons D."/>
            <person name="Wilczek-Boney K."/>
            <person name="Hale W."/>
            <person name="Jakkamsetti A."/>
            <person name="Pham P."/>
            <person name="Ruth R."/>
            <person name="San Lucas F."/>
            <person name="Warren J."/>
            <person name="Zhang J."/>
            <person name="Zhao Z."/>
            <person name="Zhou C."/>
            <person name="Zhu D."/>
            <person name="Lee S."/>
            <person name="Bess C."/>
            <person name="Blankenburg K."/>
            <person name="Forbes L."/>
            <person name="Fu Q."/>
            <person name="Gubbala S."/>
            <person name="Hirani K."/>
            <person name="Jayaseelan J.C."/>
            <person name="Lara F."/>
            <person name="Munidasa M."/>
            <person name="Palculict T."/>
            <person name="Patil S."/>
            <person name="Pu L.-L."/>
            <person name="Saada N."/>
            <person name="Tang L."/>
            <person name="Weissenberger G."/>
            <person name="Zhu Y."/>
            <person name="Hemphill L."/>
            <person name="Shang Y."/>
            <person name="Youmans B."/>
            <person name="Ayvaz T."/>
            <person name="Ross M."/>
            <person name="Santibanez J."/>
            <person name="Aqrawi P."/>
            <person name="Gross S."/>
            <person name="Joshi V."/>
            <person name="Fowler G."/>
            <person name="Nazareth L."/>
            <person name="Reid J."/>
            <person name="Worley K."/>
            <person name="Petrosino J."/>
            <person name="Highlander S."/>
            <person name="Gibbs R."/>
        </authorList>
    </citation>
    <scope>NUCLEOTIDE SEQUENCE [LARGE SCALE GENOMIC DNA]</scope>
    <source>
        <strain evidence="1 2">DSM 4582</strain>
    </source>
</reference>
<name>D4E087_SEROD</name>
<comment type="caution">
    <text evidence="1">The sequence shown here is derived from an EMBL/GenBank/DDBJ whole genome shotgun (WGS) entry which is preliminary data.</text>
</comment>
<gene>
    <name evidence="1" type="ORF">HMPREF0758_1587</name>
</gene>
<dbReference type="EMBL" id="ADBY01000026">
    <property type="protein sequence ID" value="EFE96728.1"/>
    <property type="molecule type" value="Genomic_DNA"/>
</dbReference>
<dbReference type="AlphaFoldDB" id="D4E087"/>
<accession>D4E087</accession>